<dbReference type="Gene3D" id="1.10.10.10">
    <property type="entry name" value="Winged helix-like DNA-binding domain superfamily/Winged helix DNA-binding domain"/>
    <property type="match status" value="1"/>
</dbReference>
<dbReference type="InterPro" id="IPR027417">
    <property type="entry name" value="P-loop_NTPase"/>
</dbReference>
<protein>
    <submittedName>
        <fullName evidence="7">Putative disease resistance protein</fullName>
    </submittedName>
</protein>
<evidence type="ECO:0000256" key="2">
    <source>
        <dbReference type="ARBA" id="ARBA00022737"/>
    </source>
</evidence>
<dbReference type="PANTHER" id="PTHR36766">
    <property type="entry name" value="PLANT BROAD-SPECTRUM MILDEW RESISTANCE PROTEIN RPW8"/>
    <property type="match status" value="1"/>
</dbReference>
<accession>N1QYR7</accession>
<dbReference type="SUPFAM" id="SSF52047">
    <property type="entry name" value="RNI-like"/>
    <property type="match status" value="1"/>
</dbReference>
<dbReference type="GO" id="GO:0043531">
    <property type="term" value="F:ADP binding"/>
    <property type="evidence" value="ECO:0007669"/>
    <property type="project" value="InterPro"/>
</dbReference>
<keyword evidence="1" id="KW-0433">Leucine-rich repeat</keyword>
<dbReference type="Gene3D" id="3.40.50.300">
    <property type="entry name" value="P-loop containing nucleotide triphosphate hydrolases"/>
    <property type="match status" value="1"/>
</dbReference>
<dbReference type="Pfam" id="PF00931">
    <property type="entry name" value="NB-ARC"/>
    <property type="match status" value="1"/>
</dbReference>
<dbReference type="SUPFAM" id="SSF52540">
    <property type="entry name" value="P-loop containing nucleoside triphosphate hydrolases"/>
    <property type="match status" value="1"/>
</dbReference>
<dbReference type="SUPFAM" id="SSF52058">
    <property type="entry name" value="L domain-like"/>
    <property type="match status" value="1"/>
</dbReference>
<feature type="domain" description="Disease resistance protein winged helix" evidence="5">
    <location>
        <begin position="446"/>
        <end position="515"/>
    </location>
</feature>
<dbReference type="PANTHER" id="PTHR36766:SF60">
    <property type="entry name" value="NB-ARC DOMAIN-CONTAINING PROTEIN"/>
    <property type="match status" value="1"/>
</dbReference>
<evidence type="ECO:0000259" key="6">
    <source>
        <dbReference type="Pfam" id="PF25019"/>
    </source>
</evidence>
<dbReference type="Pfam" id="PF25019">
    <property type="entry name" value="LRR_R13L1-DRL21"/>
    <property type="match status" value="1"/>
</dbReference>
<reference evidence="7" key="1">
    <citation type="submission" date="2015-06" db="UniProtKB">
        <authorList>
            <consortium name="EnsemblPlants"/>
        </authorList>
    </citation>
    <scope>IDENTIFICATION</scope>
</reference>
<dbReference type="Pfam" id="PF23559">
    <property type="entry name" value="WHD_DRP"/>
    <property type="match status" value="1"/>
</dbReference>
<keyword evidence="3" id="KW-0611">Plant defense</keyword>
<dbReference type="GO" id="GO:0002758">
    <property type="term" value="P:innate immune response-activating signaling pathway"/>
    <property type="evidence" value="ECO:0007669"/>
    <property type="project" value="UniProtKB-ARBA"/>
</dbReference>
<evidence type="ECO:0000259" key="5">
    <source>
        <dbReference type="Pfam" id="PF23559"/>
    </source>
</evidence>
<dbReference type="InterPro" id="IPR036388">
    <property type="entry name" value="WH-like_DNA-bd_sf"/>
</dbReference>
<evidence type="ECO:0000259" key="4">
    <source>
        <dbReference type="Pfam" id="PF00931"/>
    </source>
</evidence>
<feature type="domain" description="R13L1/DRL21-like LRR repeat region" evidence="6">
    <location>
        <begin position="701"/>
        <end position="817"/>
    </location>
</feature>
<evidence type="ECO:0000313" key="7">
    <source>
        <dbReference type="EnsemblPlants" id="EMT17363"/>
    </source>
</evidence>
<sequence length="1383" mass="155495">MTAAVLAVLQMVASPILKKLLTGTPTYLGVDMASELHELETTIMPQFELMIEAADKSNHRAKLDKWIQDLKQAFFKAEDLLDDHEYSRLERKAKSGKDPLLPHSSTSSTILKPLHAASNRLSNLSSNNRKLIRQLNELKAILAKGKELRDLLCLSAGNTAEDPVVQAAVVPLATSIPPPKVIGRDKDRDNIIDLLTKPVGVEADSAIHSGLAIVGAGGMGKSTLAQYVYNDERIQKHFDVRMWVCISRRLDVKRHTREIIESAVKGGYPHVENLDTLQCKLRDILQNSQKFLLVLDDVWFGKSDEMEWEQLLTPLVSQQTGSKVLITSRSNILPASLYCNKIVPLENMEDAEFLALFQNHTFSGAEIREHSLRQMLEVIAEKLATRLGRSPLAAKTVGLQLSRKKDIASWKDALKKDNLSDPAKALSWSYDKLDPRLQRCFLYCSLYPKGYRYGMRELVHLWMAEGFIDSCNENKRVEDIGKDCFSEMVSVSFFQPIGHGFRTYYVMHDLIHDLAESLSKEHCFRLEDEKVADIPCTVRHLSVRVESMIQHKQSICKLHHLRTIICIDPVKDDVSDVFTEILRNSKLRVLYLSLYNSSKLPGSIDELKHLRYLNIINTSISELPRSLCTLYHLQFLKLSLEVKSLPDKLCNLNKLWYLERHGSWINYPYNTTLPQVPNIGKLTLLQQLYNFSAEKQKGYELRQLRGMNELGGCLNVTNLENVTAKDEALESNLHRKIHLESLHLGWSYMDDINVEDNLHLEILEGLMPPPRLRGLTIQGYRSAKYPGWFLQDSYFENLETFELANCTALQGLPTNAELLGNCCSLHLRNVPKLKTLPCLPAGLKELSISKCPLLIFVSSDEPEQHDQLENIMNIDQLASNLPLITHVGPVSKTRDIIASEFSSLEQLMALMDVDMSRIENIRSVIEREEFVIEDSINAWICCHKERMGLIYGRSIRLPLVPPSELTKLYLSSCSITDGALAVCLNGLTSLRSLALIKIMTLTTLPSQEVFQHLTMLGDLEIKSCWCLRSLGGLRAATSLSDVRLYSCPSLDLARGDEMPLSAEELIIFYCVVAANFFSSGLQHLRWLNMVGCRSLASLSIGHLTSLAKLELVDLPDLCFIEGLSSLKLHLVSLKDVPKLNAKCISQFRVQNTLFVSSPLILNHMLSAKGFIVPEVLFLRNCKEPSVSFEESANFSSLRHLYLKECEMVSLPGNLKCLTSLTRLDILECPNISSLPDLPSSLQHIRVRGCSDCQITWTSSDVLSGRLQLSPAPRVAQLQLEPCTSTADLTGRAWRRRLHYSSSQGPLVVCTAGRRDGMRPPETAVVISCDTRTEKPPPGGGPRVHDPQRRARSFRGASVNALVGSISWTSQMLGLYIWTDLFLF</sequence>
<dbReference type="Gene3D" id="3.80.10.10">
    <property type="entry name" value="Ribonuclease Inhibitor"/>
    <property type="match status" value="3"/>
</dbReference>
<proteinExistence type="predicted"/>
<dbReference type="GO" id="GO:0042742">
    <property type="term" value="P:defense response to bacterium"/>
    <property type="evidence" value="ECO:0007669"/>
    <property type="project" value="UniProtKB-ARBA"/>
</dbReference>
<dbReference type="InterPro" id="IPR056789">
    <property type="entry name" value="LRR_R13L1-DRL21"/>
</dbReference>
<dbReference type="FunFam" id="1.10.10.10:FF:000322">
    <property type="entry name" value="Probable disease resistance protein At1g63360"/>
    <property type="match status" value="1"/>
</dbReference>
<evidence type="ECO:0000256" key="1">
    <source>
        <dbReference type="ARBA" id="ARBA00022614"/>
    </source>
</evidence>
<dbReference type="InterPro" id="IPR032675">
    <property type="entry name" value="LRR_dom_sf"/>
</dbReference>
<dbReference type="InterPro" id="IPR058922">
    <property type="entry name" value="WHD_DRP"/>
</dbReference>
<evidence type="ECO:0000256" key="3">
    <source>
        <dbReference type="ARBA" id="ARBA00022821"/>
    </source>
</evidence>
<dbReference type="InterPro" id="IPR002182">
    <property type="entry name" value="NB-ARC"/>
</dbReference>
<organism evidence="7">
    <name type="scientific">Aegilops tauschii</name>
    <name type="common">Tausch's goatgrass</name>
    <name type="synonym">Aegilops squarrosa</name>
    <dbReference type="NCBI Taxonomy" id="37682"/>
    <lineage>
        <taxon>Eukaryota</taxon>
        <taxon>Viridiplantae</taxon>
        <taxon>Streptophyta</taxon>
        <taxon>Embryophyta</taxon>
        <taxon>Tracheophyta</taxon>
        <taxon>Spermatophyta</taxon>
        <taxon>Magnoliopsida</taxon>
        <taxon>Liliopsida</taxon>
        <taxon>Poales</taxon>
        <taxon>Poaceae</taxon>
        <taxon>BOP clade</taxon>
        <taxon>Pooideae</taxon>
        <taxon>Triticodae</taxon>
        <taxon>Triticeae</taxon>
        <taxon>Triticinae</taxon>
        <taxon>Aegilops</taxon>
    </lineage>
</organism>
<feature type="domain" description="NB-ARC" evidence="4">
    <location>
        <begin position="210"/>
        <end position="363"/>
    </location>
</feature>
<dbReference type="PRINTS" id="PR00364">
    <property type="entry name" value="DISEASERSIST"/>
</dbReference>
<dbReference type="GO" id="GO:0009626">
    <property type="term" value="P:plant-type hypersensitive response"/>
    <property type="evidence" value="ECO:0007669"/>
    <property type="project" value="UniProtKB-ARBA"/>
</dbReference>
<dbReference type="EnsemblPlants" id="EMT17363">
    <property type="protein sequence ID" value="EMT17363"/>
    <property type="gene ID" value="F775_10499"/>
</dbReference>
<name>N1QYR7_AEGTA</name>
<keyword evidence="2" id="KW-0677">Repeat</keyword>